<dbReference type="Proteomes" id="UP001190700">
    <property type="component" value="Unassembled WGS sequence"/>
</dbReference>
<keyword evidence="8" id="KW-1185">Reference proteome</keyword>
<evidence type="ECO:0000256" key="5">
    <source>
        <dbReference type="ARBA" id="ARBA00022927"/>
    </source>
</evidence>
<feature type="region of interest" description="Disordered" evidence="6">
    <location>
        <begin position="1"/>
        <end position="67"/>
    </location>
</feature>
<dbReference type="GO" id="GO:0032456">
    <property type="term" value="P:endocytic recycling"/>
    <property type="evidence" value="ECO:0007669"/>
    <property type="project" value="InterPro"/>
</dbReference>
<comment type="caution">
    <text evidence="7">The sequence shown here is derived from an EMBL/GenBank/DDBJ whole genome shotgun (WGS) entry which is preliminary data.</text>
</comment>
<dbReference type="InterPro" id="IPR029705">
    <property type="entry name" value="VPS35L"/>
</dbReference>
<proteinExistence type="inferred from homology"/>
<reference evidence="7 8" key="1">
    <citation type="journal article" date="2015" name="Genome Biol. Evol.">
        <title>Comparative Genomics of a Bacterivorous Green Alga Reveals Evolutionary Causalities and Consequences of Phago-Mixotrophic Mode of Nutrition.</title>
        <authorList>
            <person name="Burns J.A."/>
            <person name="Paasch A."/>
            <person name="Narechania A."/>
            <person name="Kim E."/>
        </authorList>
    </citation>
    <scope>NUCLEOTIDE SEQUENCE [LARGE SCALE GENOMIC DNA]</scope>
    <source>
        <strain evidence="7 8">PLY_AMNH</strain>
    </source>
</reference>
<evidence type="ECO:0000256" key="2">
    <source>
        <dbReference type="ARBA" id="ARBA00010704"/>
    </source>
</evidence>
<evidence type="ECO:0000256" key="1">
    <source>
        <dbReference type="ARBA" id="ARBA00004177"/>
    </source>
</evidence>
<name>A0AAE0GIH1_9CHLO</name>
<dbReference type="PANTHER" id="PTHR13673:SF0">
    <property type="entry name" value="VPS35 ENDOSOMAL PROTEIN-SORTING FACTOR-LIKE"/>
    <property type="match status" value="1"/>
</dbReference>
<gene>
    <name evidence="7" type="ORF">CYMTET_13273</name>
</gene>
<accession>A0AAE0GIH1</accession>
<dbReference type="AlphaFoldDB" id="A0AAE0GIH1"/>
<dbReference type="GO" id="GO:0015031">
    <property type="term" value="P:protein transport"/>
    <property type="evidence" value="ECO:0007669"/>
    <property type="project" value="UniProtKB-KW"/>
</dbReference>
<comment type="similarity">
    <text evidence="2">Belongs to the VPS35L family.</text>
</comment>
<keyword evidence="5" id="KW-0653">Protein transport</keyword>
<dbReference type="EMBL" id="LGRX02005269">
    <property type="protein sequence ID" value="KAK3278819.1"/>
    <property type="molecule type" value="Genomic_DNA"/>
</dbReference>
<keyword evidence="3" id="KW-0813">Transport</keyword>
<evidence type="ECO:0000256" key="4">
    <source>
        <dbReference type="ARBA" id="ARBA00022753"/>
    </source>
</evidence>
<evidence type="ECO:0000313" key="7">
    <source>
        <dbReference type="EMBL" id="KAK3278819.1"/>
    </source>
</evidence>
<organism evidence="7 8">
    <name type="scientific">Cymbomonas tetramitiformis</name>
    <dbReference type="NCBI Taxonomy" id="36881"/>
    <lineage>
        <taxon>Eukaryota</taxon>
        <taxon>Viridiplantae</taxon>
        <taxon>Chlorophyta</taxon>
        <taxon>Pyramimonadophyceae</taxon>
        <taxon>Pyramimonadales</taxon>
        <taxon>Pyramimonadaceae</taxon>
        <taxon>Cymbomonas</taxon>
    </lineage>
</organism>
<sequence>MQHRQRDYNSEDGFALPRQQAEAHPLRAVAAASDFGDASGQNVPDNIPNPLQDNIRSQSVAKDRSPSIVDPLGAFVDPLGASTKISDPLGAKSESSSGRESSAEVKEGTELDCALEDWDVKKAYILQRFVATGSIRVSSTFDILSRDLKTRGRSSTAARLEQLQNPEKEALEDKKMVDMQEYVTRLRELNDEIAYAWLNNERVTALKTATKVPDPERSGFQQSATVPSHQGARWLGDGLLAGARWLGGIWWPELADKAAVAMLLADTSVPQFYPTLFVLVTEVMDTVGRLVYDRIYGKVWFPTPYSTA</sequence>
<dbReference type="GO" id="GO:0005768">
    <property type="term" value="C:endosome"/>
    <property type="evidence" value="ECO:0007669"/>
    <property type="project" value="UniProtKB-SubCell"/>
</dbReference>
<feature type="compositionally biased region" description="Polar residues" evidence="6">
    <location>
        <begin position="39"/>
        <end position="60"/>
    </location>
</feature>
<keyword evidence="4" id="KW-0967">Endosome</keyword>
<evidence type="ECO:0000256" key="6">
    <source>
        <dbReference type="SAM" id="MobiDB-lite"/>
    </source>
</evidence>
<protein>
    <submittedName>
        <fullName evidence="7">Uncharacterized protein</fullName>
    </submittedName>
</protein>
<dbReference type="PANTHER" id="PTHR13673">
    <property type="entry name" value="ESOPHAGEAL CANCER ASSOCIATED PROTEIN"/>
    <property type="match status" value="1"/>
</dbReference>
<feature type="region of interest" description="Disordered" evidence="6">
    <location>
        <begin position="83"/>
        <end position="108"/>
    </location>
</feature>
<evidence type="ECO:0000256" key="3">
    <source>
        <dbReference type="ARBA" id="ARBA00022448"/>
    </source>
</evidence>
<evidence type="ECO:0000313" key="8">
    <source>
        <dbReference type="Proteomes" id="UP001190700"/>
    </source>
</evidence>
<comment type="subcellular location">
    <subcellularLocation>
        <location evidence="1">Endosome</location>
    </subcellularLocation>
</comment>